<evidence type="ECO:0000313" key="2">
    <source>
        <dbReference type="EMBL" id="NBD25234.1"/>
    </source>
</evidence>
<dbReference type="RefSeq" id="WP_161744050.1">
    <property type="nucleotide sequence ID" value="NZ_JAAAMV010000011.1"/>
</dbReference>
<keyword evidence="1" id="KW-0732">Signal</keyword>
<sequence length="225" mass="24537">MRSRFLNASLLGLTLALGAAPLPAGAAGTEHQARQLDHSAAHAPCLSPAAVKLQGDMRRLWLDHVNLTRDYIVSAVAGTPDQEAILARLLQNQQDIGNAVKPFYGEEAGNKLAALLKEHIELAGKILVASKAGDAAEAEKQTKLWYRNGDDIVAFLTKANPKLSAKELHDLFYRHLSMVADALTARLKQDWAGDMTALDKGENHIVILADFLTDGIVKQFPRRFK</sequence>
<name>A0ABW9XRF8_9BACL</name>
<evidence type="ECO:0000256" key="1">
    <source>
        <dbReference type="SAM" id="SignalP"/>
    </source>
</evidence>
<organism evidence="2 3">
    <name type="scientific">Paenibacillus glycinis</name>
    <dbReference type="NCBI Taxonomy" id="2697035"/>
    <lineage>
        <taxon>Bacteria</taxon>
        <taxon>Bacillati</taxon>
        <taxon>Bacillota</taxon>
        <taxon>Bacilli</taxon>
        <taxon>Bacillales</taxon>
        <taxon>Paenibacillaceae</taxon>
        <taxon>Paenibacillus</taxon>
    </lineage>
</organism>
<protein>
    <submittedName>
        <fullName evidence="2">Glycosyltransferase</fullName>
    </submittedName>
</protein>
<dbReference type="Proteomes" id="UP000665561">
    <property type="component" value="Unassembled WGS sequence"/>
</dbReference>
<proteinExistence type="predicted"/>
<feature type="chain" id="PRO_5046678160" evidence="1">
    <location>
        <begin position="27"/>
        <end position="225"/>
    </location>
</feature>
<feature type="signal peptide" evidence="1">
    <location>
        <begin position="1"/>
        <end position="26"/>
    </location>
</feature>
<reference evidence="2 3" key="1">
    <citation type="submission" date="2020-01" db="EMBL/GenBank/DDBJ databases">
        <title>Paenibacillus soybeanensis sp. nov. isolated from the nodules of soybean (Glycine max(L.) Merr).</title>
        <authorList>
            <person name="Wang H."/>
        </authorList>
    </citation>
    <scope>NUCLEOTIDE SEQUENCE [LARGE SCALE GENOMIC DNA]</scope>
    <source>
        <strain evidence="2 3">T1</strain>
    </source>
</reference>
<accession>A0ABW9XRF8</accession>
<gene>
    <name evidence="2" type="ORF">GT019_15225</name>
</gene>
<dbReference type="EMBL" id="JAAAMV010000011">
    <property type="protein sequence ID" value="NBD25234.1"/>
    <property type="molecule type" value="Genomic_DNA"/>
</dbReference>
<keyword evidence="3" id="KW-1185">Reference proteome</keyword>
<evidence type="ECO:0000313" key="3">
    <source>
        <dbReference type="Proteomes" id="UP000665561"/>
    </source>
</evidence>
<comment type="caution">
    <text evidence="2">The sequence shown here is derived from an EMBL/GenBank/DDBJ whole genome shotgun (WGS) entry which is preliminary data.</text>
</comment>